<evidence type="ECO:0000256" key="1">
    <source>
        <dbReference type="SAM" id="Phobius"/>
    </source>
</evidence>
<proteinExistence type="predicted"/>
<feature type="transmembrane region" description="Helical" evidence="1">
    <location>
        <begin position="37"/>
        <end position="58"/>
    </location>
</feature>
<keyword evidence="1" id="KW-1133">Transmembrane helix</keyword>
<name>A0A6A5YQ70_9PLEO</name>
<sequence length="413" mass="45204">MKLLLSNCKIESINARRLPISAVRRFTQRRTMAASFLFPRQTTLTAFVSLIICIALFIGPGETSPLAALRALQKRYVQNWQYPGGSGATPYETQAGAQSRIQFPNGSPPQNFVFFTEIGQFTSDQAVYDFAHANGGVAIRDAYPTDYICRLPDNQVQGGADENNRYWWQFGDMVSGVWADLIGPHANNNNVFLVVNEETFNRGSLARAGGPNGEAHGATTFFRVEAPTLRTYGVTQVTWVNMADFSQTKKHDLPKNPTGPAPMVKRGLFSGLSKRNGKGNEPNVPVSMNWDGYGDIPGAGCPNENLEPLYSSGQCGVHISQDTSVGSLFRLNVTVKDSNGEEIGNGSEFLFPLERFDLPSELPYKVAVTPGLQKSDPIVFQYAGFTTPTVAPACSVGKYDNNVRQMDCGFPCR</sequence>
<gene>
    <name evidence="2" type="ORF">BDV96DRAFT_587508</name>
</gene>
<keyword evidence="1" id="KW-0472">Membrane</keyword>
<dbReference type="Proteomes" id="UP000799770">
    <property type="component" value="Unassembled WGS sequence"/>
</dbReference>
<protein>
    <submittedName>
        <fullName evidence="2">Uncharacterized protein</fullName>
    </submittedName>
</protein>
<evidence type="ECO:0000313" key="2">
    <source>
        <dbReference type="EMBL" id="KAF2108271.1"/>
    </source>
</evidence>
<evidence type="ECO:0000313" key="3">
    <source>
        <dbReference type="Proteomes" id="UP000799770"/>
    </source>
</evidence>
<dbReference type="AlphaFoldDB" id="A0A6A5YQ70"/>
<organism evidence="2 3">
    <name type="scientific">Lophiotrema nucula</name>
    <dbReference type="NCBI Taxonomy" id="690887"/>
    <lineage>
        <taxon>Eukaryota</taxon>
        <taxon>Fungi</taxon>
        <taxon>Dikarya</taxon>
        <taxon>Ascomycota</taxon>
        <taxon>Pezizomycotina</taxon>
        <taxon>Dothideomycetes</taxon>
        <taxon>Pleosporomycetidae</taxon>
        <taxon>Pleosporales</taxon>
        <taxon>Lophiotremataceae</taxon>
        <taxon>Lophiotrema</taxon>
    </lineage>
</organism>
<keyword evidence="3" id="KW-1185">Reference proteome</keyword>
<reference evidence="2" key="1">
    <citation type="journal article" date="2020" name="Stud. Mycol.">
        <title>101 Dothideomycetes genomes: a test case for predicting lifestyles and emergence of pathogens.</title>
        <authorList>
            <person name="Haridas S."/>
            <person name="Albert R."/>
            <person name="Binder M."/>
            <person name="Bloem J."/>
            <person name="Labutti K."/>
            <person name="Salamov A."/>
            <person name="Andreopoulos B."/>
            <person name="Baker S."/>
            <person name="Barry K."/>
            <person name="Bills G."/>
            <person name="Bluhm B."/>
            <person name="Cannon C."/>
            <person name="Castanera R."/>
            <person name="Culley D."/>
            <person name="Daum C."/>
            <person name="Ezra D."/>
            <person name="Gonzalez J."/>
            <person name="Henrissat B."/>
            <person name="Kuo A."/>
            <person name="Liang C."/>
            <person name="Lipzen A."/>
            <person name="Lutzoni F."/>
            <person name="Magnuson J."/>
            <person name="Mondo S."/>
            <person name="Nolan M."/>
            <person name="Ohm R."/>
            <person name="Pangilinan J."/>
            <person name="Park H.-J."/>
            <person name="Ramirez L."/>
            <person name="Alfaro M."/>
            <person name="Sun H."/>
            <person name="Tritt A."/>
            <person name="Yoshinaga Y."/>
            <person name="Zwiers L.-H."/>
            <person name="Turgeon B."/>
            <person name="Goodwin S."/>
            <person name="Spatafora J."/>
            <person name="Crous P."/>
            <person name="Grigoriev I."/>
        </authorList>
    </citation>
    <scope>NUCLEOTIDE SEQUENCE</scope>
    <source>
        <strain evidence="2">CBS 627.86</strain>
    </source>
</reference>
<dbReference type="OrthoDB" id="2119228at2759"/>
<accession>A0A6A5YQ70</accession>
<keyword evidence="1" id="KW-0812">Transmembrane</keyword>
<dbReference type="EMBL" id="ML977348">
    <property type="protein sequence ID" value="KAF2108271.1"/>
    <property type="molecule type" value="Genomic_DNA"/>
</dbReference>